<dbReference type="Proteomes" id="UP000593571">
    <property type="component" value="Unassembled WGS sequence"/>
</dbReference>
<evidence type="ECO:0000256" key="1">
    <source>
        <dbReference type="ARBA" id="ARBA00004496"/>
    </source>
</evidence>
<dbReference type="PROSITE" id="PS51186">
    <property type="entry name" value="GNAT"/>
    <property type="match status" value="1"/>
</dbReference>
<dbReference type="InterPro" id="IPR016181">
    <property type="entry name" value="Acyl_CoA_acyltransferase"/>
</dbReference>
<sequence length="206" mass="23200">MSMQDIYCLKPVALHVPPGIPESPSCPRRRTLPASEFRCLTPQDADSVFEIEREAFISVSGTCPLYLDEIRHFLTLCPELSLGWFQEGRLVAFIIGSLWDEERLTQESLTLHRPGGHTAHLHVLAVHRTFRHHGNGSVLLWRYLYHLAGQPAVRRAVLMCEDALVPFYQRSGFQPVGRCAVAVGPLAFTELQCPLRSHASRSRNSC</sequence>
<evidence type="ECO:0000256" key="10">
    <source>
        <dbReference type="ARBA" id="ARBA00038182"/>
    </source>
</evidence>
<comment type="function">
    <text evidence="8">Controls the night/day rhythm of melatonin production in the pineal gland. Catalyzes the N-acetylation of serotonin into N-acetylserotonin, the penultimate step in the synthesis of melatonin.</text>
</comment>
<evidence type="ECO:0000256" key="8">
    <source>
        <dbReference type="ARBA" id="ARBA00037098"/>
    </source>
</evidence>
<comment type="similarity">
    <text evidence="10">Belongs to the acetyltransferase family. AANAT subfamily.</text>
</comment>
<keyword evidence="14" id="KW-0471">Melatonin biosynthesis</keyword>
<evidence type="ECO:0000259" key="15">
    <source>
        <dbReference type="PROSITE" id="PS51186"/>
    </source>
</evidence>
<dbReference type="CDD" id="cd04301">
    <property type="entry name" value="NAT_SF"/>
    <property type="match status" value="1"/>
</dbReference>
<dbReference type="SUPFAM" id="SSF55729">
    <property type="entry name" value="Acyl-CoA N-acyltransferases (Nat)"/>
    <property type="match status" value="1"/>
</dbReference>
<evidence type="ECO:0000256" key="11">
    <source>
        <dbReference type="ARBA" id="ARBA00039114"/>
    </source>
</evidence>
<evidence type="ECO:0000256" key="6">
    <source>
        <dbReference type="ARBA" id="ARBA00023315"/>
    </source>
</evidence>
<accession>A0A7J8G4I4</accession>
<dbReference type="EC" id="2.3.1.87" evidence="11"/>
<dbReference type="OrthoDB" id="30840at2759"/>
<dbReference type="EMBL" id="JACASE010000006">
    <property type="protein sequence ID" value="KAF6454352.1"/>
    <property type="molecule type" value="Genomic_DNA"/>
</dbReference>
<keyword evidence="2" id="KW-0963">Cytoplasm</keyword>
<evidence type="ECO:0000256" key="3">
    <source>
        <dbReference type="ARBA" id="ARBA00022553"/>
    </source>
</evidence>
<reference evidence="16 17" key="1">
    <citation type="journal article" date="2020" name="Nature">
        <title>Six reference-quality genomes reveal evolution of bat adaptations.</title>
        <authorList>
            <person name="Jebb D."/>
            <person name="Huang Z."/>
            <person name="Pippel M."/>
            <person name="Hughes G.M."/>
            <person name="Lavrichenko K."/>
            <person name="Devanna P."/>
            <person name="Winkler S."/>
            <person name="Jermiin L.S."/>
            <person name="Skirmuntt E.C."/>
            <person name="Katzourakis A."/>
            <person name="Burkitt-Gray L."/>
            <person name="Ray D.A."/>
            <person name="Sullivan K.A.M."/>
            <person name="Roscito J.G."/>
            <person name="Kirilenko B.M."/>
            <person name="Davalos L.M."/>
            <person name="Corthals A.P."/>
            <person name="Power M.L."/>
            <person name="Jones G."/>
            <person name="Ransome R.D."/>
            <person name="Dechmann D.K.N."/>
            <person name="Locatelli A.G."/>
            <person name="Puechmaille S.J."/>
            <person name="Fedrigo O."/>
            <person name="Jarvis E.D."/>
            <person name="Hiller M."/>
            <person name="Vernes S.C."/>
            <person name="Myers E.W."/>
            <person name="Teeling E.C."/>
        </authorList>
    </citation>
    <scope>NUCLEOTIDE SEQUENCE [LARGE SCALE GENOMIC DNA]</scope>
    <source>
        <strain evidence="16">MRouAeg1</strain>
        <tissue evidence="16">Muscle</tissue>
    </source>
</reference>
<dbReference type="PANTHER" id="PTHR10908:SF0">
    <property type="entry name" value="SEROTONIN N-ACETYLTRANSFERASE"/>
    <property type="match status" value="1"/>
</dbReference>
<dbReference type="Pfam" id="PF00583">
    <property type="entry name" value="Acetyltransf_1"/>
    <property type="match status" value="1"/>
</dbReference>
<dbReference type="GO" id="GO:0009416">
    <property type="term" value="P:response to light stimulus"/>
    <property type="evidence" value="ECO:0007669"/>
    <property type="project" value="TreeGrafter"/>
</dbReference>
<dbReference type="AlphaFoldDB" id="A0A7J8G4I4"/>
<dbReference type="GO" id="GO:0030187">
    <property type="term" value="P:melatonin biosynthetic process"/>
    <property type="evidence" value="ECO:0007669"/>
    <property type="project" value="UniProtKB-KW"/>
</dbReference>
<keyword evidence="17" id="KW-1185">Reference proteome</keyword>
<name>A0A7J8G4I4_ROUAE</name>
<dbReference type="GO" id="GO:0004059">
    <property type="term" value="F:aralkylamine N-acetyltransferase activity"/>
    <property type="evidence" value="ECO:0007669"/>
    <property type="project" value="UniProtKB-EC"/>
</dbReference>
<comment type="subcellular location">
    <subcellularLocation>
        <location evidence="1">Cytoplasm</location>
    </subcellularLocation>
</comment>
<evidence type="ECO:0000256" key="12">
    <source>
        <dbReference type="ARBA" id="ARBA00039398"/>
    </source>
</evidence>
<comment type="caution">
    <text evidence="16">The sequence shown here is derived from an EMBL/GenBank/DDBJ whole genome shotgun (WGS) entry which is preliminary data.</text>
</comment>
<dbReference type="InterPro" id="IPR051635">
    <property type="entry name" value="SNAT-like"/>
</dbReference>
<evidence type="ECO:0000256" key="13">
    <source>
        <dbReference type="ARBA" id="ARBA00042928"/>
    </source>
</evidence>
<feature type="domain" description="N-acetyltransferase" evidence="15">
    <location>
        <begin position="35"/>
        <end position="196"/>
    </location>
</feature>
<evidence type="ECO:0000256" key="14">
    <source>
        <dbReference type="ARBA" id="ARBA00043260"/>
    </source>
</evidence>
<dbReference type="GO" id="GO:0007623">
    <property type="term" value="P:circadian rhythm"/>
    <property type="evidence" value="ECO:0007669"/>
    <property type="project" value="TreeGrafter"/>
</dbReference>
<comment type="catalytic activity">
    <reaction evidence="7">
        <text>a 2-arylethylamine + acetyl-CoA = an N-acetyl-2-arylethylamine + CoA + H(+)</text>
        <dbReference type="Rhea" id="RHEA:20497"/>
        <dbReference type="ChEBI" id="CHEBI:15378"/>
        <dbReference type="ChEBI" id="CHEBI:55469"/>
        <dbReference type="ChEBI" id="CHEBI:57287"/>
        <dbReference type="ChEBI" id="CHEBI:57288"/>
        <dbReference type="ChEBI" id="CHEBI:77827"/>
        <dbReference type="EC" id="2.3.1.87"/>
    </reaction>
</comment>
<evidence type="ECO:0000313" key="16">
    <source>
        <dbReference type="EMBL" id="KAF6454352.1"/>
    </source>
</evidence>
<dbReference type="GO" id="GO:0005737">
    <property type="term" value="C:cytoplasm"/>
    <property type="evidence" value="ECO:0007669"/>
    <property type="project" value="UniProtKB-SubCell"/>
</dbReference>
<evidence type="ECO:0000256" key="9">
    <source>
        <dbReference type="ARBA" id="ARBA00037926"/>
    </source>
</evidence>
<gene>
    <name evidence="16" type="ORF">HJG63_000018</name>
</gene>
<evidence type="ECO:0000256" key="4">
    <source>
        <dbReference type="ARBA" id="ARBA00022679"/>
    </source>
</evidence>
<organism evidence="16 17">
    <name type="scientific">Rousettus aegyptiacus</name>
    <name type="common">Egyptian fruit bat</name>
    <name type="synonym">Pteropus aegyptiacus</name>
    <dbReference type="NCBI Taxonomy" id="9407"/>
    <lineage>
        <taxon>Eukaryota</taxon>
        <taxon>Metazoa</taxon>
        <taxon>Chordata</taxon>
        <taxon>Craniata</taxon>
        <taxon>Vertebrata</taxon>
        <taxon>Euteleostomi</taxon>
        <taxon>Mammalia</taxon>
        <taxon>Eutheria</taxon>
        <taxon>Laurasiatheria</taxon>
        <taxon>Chiroptera</taxon>
        <taxon>Yinpterochiroptera</taxon>
        <taxon>Pteropodoidea</taxon>
        <taxon>Pteropodidae</taxon>
        <taxon>Rousettinae</taxon>
        <taxon>Rousettus</taxon>
    </lineage>
</organism>
<dbReference type="PANTHER" id="PTHR10908">
    <property type="entry name" value="SEROTONIN N-ACETYLTRANSFERASE"/>
    <property type="match status" value="1"/>
</dbReference>
<keyword evidence="6" id="KW-0012">Acyltransferase</keyword>
<evidence type="ECO:0000256" key="7">
    <source>
        <dbReference type="ARBA" id="ARBA00036561"/>
    </source>
</evidence>
<dbReference type="InterPro" id="IPR000182">
    <property type="entry name" value="GNAT_dom"/>
</dbReference>
<dbReference type="Gene3D" id="3.40.630.30">
    <property type="match status" value="1"/>
</dbReference>
<dbReference type="FunFam" id="3.40.630.30:FF:000021">
    <property type="entry name" value="Serotonin N-acetyltransferase"/>
    <property type="match status" value="1"/>
</dbReference>
<keyword evidence="5" id="KW-0090">Biological rhythms</keyword>
<proteinExistence type="inferred from homology"/>
<evidence type="ECO:0000313" key="17">
    <source>
        <dbReference type="Proteomes" id="UP000593571"/>
    </source>
</evidence>
<keyword evidence="4 16" id="KW-0808">Transferase</keyword>
<evidence type="ECO:0000256" key="2">
    <source>
        <dbReference type="ARBA" id="ARBA00022490"/>
    </source>
</evidence>
<evidence type="ECO:0000256" key="5">
    <source>
        <dbReference type="ARBA" id="ARBA00023108"/>
    </source>
</evidence>
<protein>
    <recommendedName>
        <fullName evidence="12">Serotonin N-acetyltransferase</fullName>
        <ecNumber evidence="11">2.3.1.87</ecNumber>
    </recommendedName>
    <alternativeName>
        <fullName evidence="13">Aralkylamine N-acetyltransferase</fullName>
    </alternativeName>
</protein>
<keyword evidence="3" id="KW-0597">Phosphoprotein</keyword>
<comment type="pathway">
    <text evidence="9">Aromatic compound metabolism; melatonin biosynthesis; melatonin from serotonin: step 1/2.</text>
</comment>